<organism evidence="3 5">
    <name type="scientific">Pyrococcus abyssi (strain GE5 / Orsay)</name>
    <dbReference type="NCBI Taxonomy" id="272844"/>
    <lineage>
        <taxon>Archaea</taxon>
        <taxon>Methanobacteriati</taxon>
        <taxon>Methanobacteriota</taxon>
        <taxon>Thermococci</taxon>
        <taxon>Thermococcales</taxon>
        <taxon>Thermococcaceae</taxon>
        <taxon>Pyrococcus</taxon>
    </lineage>
</organism>
<protein>
    <recommendedName>
        <fullName evidence="7">Peptidase M23 domain-containing protein</fullName>
    </recommendedName>
</protein>
<dbReference type="RefSeq" id="WP_010868328.1">
    <property type="nucleotide sequence ID" value="NC_000868.1"/>
</dbReference>
<dbReference type="eggNOG" id="arCOG02979">
    <property type="taxonomic scope" value="Archaea"/>
</dbReference>
<reference evidence="3 5" key="4">
    <citation type="journal article" date="2003" name="Mol. Microbiol.">
        <title>An integrated analysis of the genome of the hyperthermophilic archaeon Pyrococcus abyssi.</title>
        <authorList>
            <person name="Cohen G."/>
            <person name="Barbe V."/>
            <person name="Flament D."/>
            <person name="Galperin M."/>
            <person name="Heilig R."/>
            <person name="Ripp R."/>
            <person name="Lecompte O."/>
            <person name="Prieur D."/>
            <person name="Poch O."/>
            <person name="Quellerou J."/>
            <person name="Thierry J.C."/>
            <person name="Van der Oost J."/>
            <person name="Weissenbach J."/>
            <person name="Zivanovic Y."/>
            <person name="Forterre P."/>
        </authorList>
    </citation>
    <scope>NUCLEOTIDE SEQUENCE [LARGE SCALE GENOMIC DNA]</scope>
    <source>
        <strain evidence="5">GE5 / Orsay</strain>
        <strain evidence="3">Orsay</strain>
    </source>
</reference>
<dbReference type="PATRIC" id="fig|272844.11.peg.1290"/>
<name>Q9UZD8_PYRAB</name>
<proteinExistence type="predicted"/>
<evidence type="ECO:0000259" key="1">
    <source>
        <dbReference type="Pfam" id="PF26482"/>
    </source>
</evidence>
<dbReference type="Pfam" id="PF26482">
    <property type="entry name" value="DUF8155"/>
    <property type="match status" value="1"/>
</dbReference>
<dbReference type="InterPro" id="IPR058817">
    <property type="entry name" value="DUF8155_C"/>
</dbReference>
<dbReference type="AlphaFoldDB" id="Q9UZD8"/>
<evidence type="ECO:0000259" key="2">
    <source>
        <dbReference type="Pfam" id="PF26483"/>
    </source>
</evidence>
<dbReference type="InterPro" id="IPR058468">
    <property type="entry name" value="DUF8155_N"/>
</dbReference>
<keyword evidence="5" id="KW-1185">Reference proteome</keyword>
<evidence type="ECO:0000313" key="6">
    <source>
        <dbReference type="Proteomes" id="UP000009139"/>
    </source>
</evidence>
<gene>
    <name evidence="3" type="ordered locus">PAB1581</name>
</gene>
<dbReference type="Proteomes" id="UP000009139">
    <property type="component" value="Chromosome"/>
</dbReference>
<evidence type="ECO:0000313" key="4">
    <source>
        <dbReference type="EMBL" id="CCE70646.1"/>
    </source>
</evidence>
<sequence length="262" mass="29893">MRIAKIRDLYLEIPDVRYSFFTTPYTPHKLGTAVDVYFEDHALFPFEEGKLIDVRKIRTPRHIPVREDYLMIFSIGDICLKVLHVDSSVKVGEKVFLGDEIGRLRLSGFFSPWTDKHAHFELRPCDDPYRARGGLIIYPILTELVKTVKGEEFEVVERKESYYMLKPLKKGKRGMTPFGNVEGGVPHYRYGAILNGREGHILGFTVKPDEILPNGVGLFRANFSVLANGVPVRGISFYCNDELVKLIGGEFEVGEIVRLRLD</sequence>
<accession>Q9UZD8</accession>
<dbReference type="HOGENOM" id="CLU_942000_0_0_2"/>
<dbReference type="EMBL" id="AJ248286">
    <property type="protein sequence ID" value="CAB50121.1"/>
    <property type="molecule type" value="Genomic_DNA"/>
</dbReference>
<feature type="domain" description="DUF8155" evidence="1">
    <location>
        <begin position="16"/>
        <end position="137"/>
    </location>
</feature>
<dbReference type="Pfam" id="PF26483">
    <property type="entry name" value="DUF8155_C"/>
    <property type="match status" value="1"/>
</dbReference>
<dbReference type="KEGG" id="pab:PAB1581"/>
<feature type="domain" description="DUF8155" evidence="2">
    <location>
        <begin position="150"/>
        <end position="261"/>
    </location>
</feature>
<reference evidence="4 6" key="5">
    <citation type="journal article" date="2012" name="Curr. Microbiol.">
        <title>Re-annotation of two hyperthermophilic archaea Pyrococcus abyssi GE5 and Pyrococcus furiosus DSM 3638.</title>
        <authorList>
            <person name="Gao J."/>
            <person name="Wang J."/>
        </authorList>
    </citation>
    <scope>GENOME REANNOTATION</scope>
    <source>
        <strain evidence="4">GE5</strain>
        <strain evidence="6">GE5 / Orsay</strain>
    </source>
</reference>
<evidence type="ECO:0008006" key="7">
    <source>
        <dbReference type="Google" id="ProtNLM"/>
    </source>
</evidence>
<evidence type="ECO:0000313" key="5">
    <source>
        <dbReference type="Proteomes" id="UP000000810"/>
    </source>
</evidence>
<dbReference type="STRING" id="272844.PAB1581"/>
<reference evidence="3" key="2">
    <citation type="journal article" date="2000" name="J. Mol. Biol.">
        <title>Archaeal homologs of eukaryotic methylation guide small nucleolar RNAs: lessons from the Pyrococcus genomes.</title>
        <authorList>
            <person name="Gaspin C."/>
            <person name="Cavaille J."/>
            <person name="Erauso G."/>
        </authorList>
    </citation>
    <scope>NUCLEOTIDE SEQUENCE</scope>
    <source>
        <strain evidence="3">Orsay</strain>
    </source>
</reference>
<evidence type="ECO:0000313" key="3">
    <source>
        <dbReference type="EMBL" id="CAB50121.1"/>
    </source>
</evidence>
<reference evidence="3" key="3">
    <citation type="journal article" date="2001" name="Genome Res.">
        <title>Genome evolution at the genus level: comparison of three complete genomes of hyperthermophilic archaea.</title>
        <authorList>
            <person name="Lecompte O."/>
            <person name="Ripp R."/>
            <person name="Puzos-Barbe V."/>
            <person name="Duprat S."/>
            <person name="Heilig R."/>
            <person name="Dietrich J."/>
            <person name="Thierry J.C."/>
            <person name="Poch O."/>
        </authorList>
    </citation>
    <scope>NUCLEOTIDE SEQUENCE</scope>
    <source>
        <strain evidence="3">Orsay</strain>
    </source>
</reference>
<dbReference type="Proteomes" id="UP000000810">
    <property type="component" value="Chromosome"/>
</dbReference>
<dbReference type="OrthoDB" id="36515at2157"/>
<reference evidence="3" key="1">
    <citation type="submission" date="1999-07" db="EMBL/GenBank/DDBJ databases">
        <authorList>
            <person name="Genoscope"/>
        </authorList>
    </citation>
    <scope>NUCLEOTIDE SEQUENCE</scope>
    <source>
        <strain evidence="3">Orsay</strain>
    </source>
</reference>
<dbReference type="PIR" id="D75102">
    <property type="entry name" value="D75102"/>
</dbReference>
<dbReference type="EMBL" id="HE613800">
    <property type="protein sequence ID" value="CCE70646.1"/>
    <property type="molecule type" value="Genomic_DNA"/>
</dbReference>